<dbReference type="EMBL" id="GG739594">
    <property type="protein sequence ID" value="EFC35199.1"/>
    <property type="molecule type" value="Genomic_DNA"/>
</dbReference>
<organism evidence="2">
    <name type="scientific">Naegleria gruberi</name>
    <name type="common">Amoeba</name>
    <dbReference type="NCBI Taxonomy" id="5762"/>
    <lineage>
        <taxon>Eukaryota</taxon>
        <taxon>Discoba</taxon>
        <taxon>Heterolobosea</taxon>
        <taxon>Tetramitia</taxon>
        <taxon>Eutetramitia</taxon>
        <taxon>Vahlkampfiidae</taxon>
        <taxon>Naegleria</taxon>
    </lineage>
</organism>
<dbReference type="OrthoDB" id="5588835at2759"/>
<dbReference type="VEuPathDB" id="AmoebaDB:NAEGRDRAFT_77146"/>
<evidence type="ECO:0000313" key="2">
    <source>
        <dbReference type="Proteomes" id="UP000006671"/>
    </source>
</evidence>
<dbReference type="GeneID" id="8847779"/>
<name>D2W6V3_NAEGR</name>
<gene>
    <name evidence="1" type="ORF">NAEGRDRAFT_77146</name>
</gene>
<dbReference type="SUPFAM" id="SSF50978">
    <property type="entry name" value="WD40 repeat-like"/>
    <property type="match status" value="1"/>
</dbReference>
<dbReference type="RefSeq" id="XP_002667943.1">
    <property type="nucleotide sequence ID" value="XM_002667897.1"/>
</dbReference>
<dbReference type="Proteomes" id="UP000006671">
    <property type="component" value="Unassembled WGS sequence"/>
</dbReference>
<dbReference type="Gene3D" id="2.130.10.10">
    <property type="entry name" value="YVTN repeat-like/Quinoprotein amine dehydrogenase"/>
    <property type="match status" value="1"/>
</dbReference>
<dbReference type="InParanoid" id="D2W6V3"/>
<dbReference type="KEGG" id="ngr:NAEGRDRAFT_77146"/>
<reference evidence="1 2" key="1">
    <citation type="journal article" date="2010" name="Cell">
        <title>The genome of Naegleria gruberi illuminates early eukaryotic versatility.</title>
        <authorList>
            <person name="Fritz-Laylin L.K."/>
            <person name="Prochnik S.E."/>
            <person name="Ginger M.L."/>
            <person name="Dacks J.B."/>
            <person name="Carpenter M.L."/>
            <person name="Field M.C."/>
            <person name="Kuo A."/>
            <person name="Paredez A."/>
            <person name="Chapman J."/>
            <person name="Pham J."/>
            <person name="Shu S."/>
            <person name="Neupane R."/>
            <person name="Cipriano M."/>
            <person name="Mancuso J."/>
            <person name="Tu H."/>
            <person name="Salamov A."/>
            <person name="Lindquist E."/>
            <person name="Shapiro H."/>
            <person name="Lucas S."/>
            <person name="Grigoriev I.V."/>
            <person name="Cande W.Z."/>
            <person name="Fulton C."/>
            <person name="Rokhsar D.S."/>
            <person name="Dawson S.C."/>
        </authorList>
    </citation>
    <scope>NUCLEOTIDE SEQUENCE [LARGE SCALE GENOMIC DNA]</scope>
    <source>
        <strain evidence="1 2">NEG-M</strain>
    </source>
</reference>
<dbReference type="InterPro" id="IPR036322">
    <property type="entry name" value="WD40_repeat_dom_sf"/>
</dbReference>
<dbReference type="InterPro" id="IPR015943">
    <property type="entry name" value="WD40/YVTN_repeat-like_dom_sf"/>
</dbReference>
<evidence type="ECO:0000313" key="1">
    <source>
        <dbReference type="EMBL" id="EFC35199.1"/>
    </source>
</evidence>
<proteinExistence type="predicted"/>
<sequence>MDEELIYMIASCDTSIKIYNFGNNQLLKIFNTEYETYLSSLQIILKNNDITNNILNCYLITKGVNSNEEISSNNDIHLRKLNLNLKKIQDSTLETLHTFQHDDYYCNSWMAKCKYFNGYLFAPTCYGKLFIWNVHTKQLCAILNDHSEHAYIRNTLVINQFDNMNNTNNNCNGFYLFTSGDDSITNIYETTSINNNNLSTQRLDQVYKVYNNNTTLTSSRKK</sequence>
<keyword evidence="2" id="KW-1185">Reference proteome</keyword>
<accession>D2W6V3</accession>
<protein>
    <submittedName>
        <fullName evidence="1">Predicted protein</fullName>
    </submittedName>
</protein>
<dbReference type="AlphaFoldDB" id="D2W6V3"/>